<dbReference type="EMBL" id="CM008978">
    <property type="protein sequence ID" value="PNW70882.1"/>
    <property type="molecule type" value="Genomic_DNA"/>
</dbReference>
<name>A0A2K3CRH6_CHLRE</name>
<dbReference type="GO" id="GO:0005930">
    <property type="term" value="C:axoneme"/>
    <property type="evidence" value="ECO:0007669"/>
    <property type="project" value="UniProtKB-SubCell"/>
</dbReference>
<evidence type="ECO:0000313" key="3">
    <source>
        <dbReference type="EMBL" id="PNW70882.1"/>
    </source>
</evidence>
<keyword evidence="4" id="KW-1185">Reference proteome</keyword>
<proteinExistence type="predicted"/>
<dbReference type="InParanoid" id="A0A2K3CRH6"/>
<comment type="subcellular location">
    <subcellularLocation>
        <location evidence="1">Cytoplasm</location>
        <location evidence="1">Cytoskeleton</location>
        <location evidence="1">Cilium axoneme</location>
    </subcellularLocation>
</comment>
<dbReference type="SUPFAM" id="SSF52058">
    <property type="entry name" value="L domain-like"/>
    <property type="match status" value="1"/>
</dbReference>
<dbReference type="InterPro" id="IPR032675">
    <property type="entry name" value="LRR_dom_sf"/>
</dbReference>
<evidence type="ECO:0000313" key="4">
    <source>
        <dbReference type="Proteomes" id="UP000006906"/>
    </source>
</evidence>
<dbReference type="OrthoDB" id="10513191at2759"/>
<protein>
    <submittedName>
        <fullName evidence="3">Uncharacterized protein</fullName>
    </submittedName>
</protein>
<organism evidence="3 4">
    <name type="scientific">Chlamydomonas reinhardtii</name>
    <name type="common">Chlamydomonas smithii</name>
    <dbReference type="NCBI Taxonomy" id="3055"/>
    <lineage>
        <taxon>Eukaryota</taxon>
        <taxon>Viridiplantae</taxon>
        <taxon>Chlorophyta</taxon>
        <taxon>core chlorophytes</taxon>
        <taxon>Chlorophyceae</taxon>
        <taxon>CS clade</taxon>
        <taxon>Chlamydomonadales</taxon>
        <taxon>Chlamydomonadaceae</taxon>
        <taxon>Chlamydomonas</taxon>
    </lineage>
</organism>
<dbReference type="Gramene" id="PNW70882">
    <property type="protein sequence ID" value="PNW70882"/>
    <property type="gene ID" value="CHLRE_17g737351v5"/>
</dbReference>
<dbReference type="RefSeq" id="XP_042915032.1">
    <property type="nucleotide sequence ID" value="XM_043072573.1"/>
</dbReference>
<dbReference type="GeneID" id="66057141"/>
<evidence type="ECO:0000256" key="2">
    <source>
        <dbReference type="SAM" id="MobiDB-lite"/>
    </source>
</evidence>
<dbReference type="Gene3D" id="3.80.10.10">
    <property type="entry name" value="Ribonuclease Inhibitor"/>
    <property type="match status" value="1"/>
</dbReference>
<dbReference type="Proteomes" id="UP000006906">
    <property type="component" value="Chromosome 17"/>
</dbReference>
<gene>
    <name evidence="3" type="ORF">CHLRE_17g737351v5</name>
</gene>
<feature type="region of interest" description="Disordered" evidence="2">
    <location>
        <begin position="29"/>
        <end position="50"/>
    </location>
</feature>
<dbReference type="AlphaFoldDB" id="A0A2K3CRH6"/>
<accession>A0A2K3CRH6</accession>
<dbReference type="ExpressionAtlas" id="A0A2K3CRH6">
    <property type="expression patterns" value="baseline and differential"/>
</dbReference>
<evidence type="ECO:0000256" key="1">
    <source>
        <dbReference type="ARBA" id="ARBA00004430"/>
    </source>
</evidence>
<sequence length="280" mass="30078">MPWKFQSTAACWKPWPPGRHAFNVVTNSRRHTSHGNSAQRAGWGPLQQRGQSVRDRHRINLVQHQYGGAFSTVAPPAALAQLTTLTKLDLSNNKATLDGTGLPLAYSALSNLVQLNLSYSNLQGGPVPSAFHPEWSQLTGIQSGWIDLSSNRYLGGNVPDSWSALAGVENINVANTGACGTPNAAVAAGLSPASSPLPTRCERVDFRKVLEVDLKPVLNNATSAGSKCDLNTDWDSTRTIDTWTGVTAVPLTTSGVDIFEVRVLRAGRISTHQAFITEIQ</sequence>
<reference evidence="3 4" key="1">
    <citation type="journal article" date="2007" name="Science">
        <title>The Chlamydomonas genome reveals the evolution of key animal and plant functions.</title>
        <authorList>
            <person name="Merchant S.S."/>
            <person name="Prochnik S.E."/>
            <person name="Vallon O."/>
            <person name="Harris E.H."/>
            <person name="Karpowicz S.J."/>
            <person name="Witman G.B."/>
            <person name="Terry A."/>
            <person name="Salamov A."/>
            <person name="Fritz-Laylin L.K."/>
            <person name="Marechal-Drouard L."/>
            <person name="Marshall W.F."/>
            <person name="Qu L.H."/>
            <person name="Nelson D.R."/>
            <person name="Sanderfoot A.A."/>
            <person name="Spalding M.H."/>
            <person name="Kapitonov V.V."/>
            <person name="Ren Q."/>
            <person name="Ferris P."/>
            <person name="Lindquist E."/>
            <person name="Shapiro H."/>
            <person name="Lucas S.M."/>
            <person name="Grimwood J."/>
            <person name="Schmutz J."/>
            <person name="Cardol P."/>
            <person name="Cerutti H."/>
            <person name="Chanfreau G."/>
            <person name="Chen C.L."/>
            <person name="Cognat V."/>
            <person name="Croft M.T."/>
            <person name="Dent R."/>
            <person name="Dutcher S."/>
            <person name="Fernandez E."/>
            <person name="Fukuzawa H."/>
            <person name="Gonzalez-Ballester D."/>
            <person name="Gonzalez-Halphen D."/>
            <person name="Hallmann A."/>
            <person name="Hanikenne M."/>
            <person name="Hippler M."/>
            <person name="Inwood W."/>
            <person name="Jabbari K."/>
            <person name="Kalanon M."/>
            <person name="Kuras R."/>
            <person name="Lefebvre P.A."/>
            <person name="Lemaire S.D."/>
            <person name="Lobanov A.V."/>
            <person name="Lohr M."/>
            <person name="Manuell A."/>
            <person name="Meier I."/>
            <person name="Mets L."/>
            <person name="Mittag M."/>
            <person name="Mittelmeier T."/>
            <person name="Moroney J.V."/>
            <person name="Moseley J."/>
            <person name="Napoli C."/>
            <person name="Nedelcu A.M."/>
            <person name="Niyogi K."/>
            <person name="Novoselov S.V."/>
            <person name="Paulsen I.T."/>
            <person name="Pazour G."/>
            <person name="Purton S."/>
            <person name="Ral J.P."/>
            <person name="Riano-Pachon D.M."/>
            <person name="Riekhof W."/>
            <person name="Rymarquis L."/>
            <person name="Schroda M."/>
            <person name="Stern D."/>
            <person name="Umen J."/>
            <person name="Willows R."/>
            <person name="Wilson N."/>
            <person name="Zimmer S.L."/>
            <person name="Allmer J."/>
            <person name="Balk J."/>
            <person name="Bisova K."/>
            <person name="Chen C.J."/>
            <person name="Elias M."/>
            <person name="Gendler K."/>
            <person name="Hauser C."/>
            <person name="Lamb M.R."/>
            <person name="Ledford H."/>
            <person name="Long J.C."/>
            <person name="Minagawa J."/>
            <person name="Page M.D."/>
            <person name="Pan J."/>
            <person name="Pootakham W."/>
            <person name="Roje S."/>
            <person name="Rose A."/>
            <person name="Stahlberg E."/>
            <person name="Terauchi A.M."/>
            <person name="Yang P."/>
            <person name="Ball S."/>
            <person name="Bowler C."/>
            <person name="Dieckmann C.L."/>
            <person name="Gladyshev V.N."/>
            <person name="Green P."/>
            <person name="Jorgensen R."/>
            <person name="Mayfield S."/>
            <person name="Mueller-Roeber B."/>
            <person name="Rajamani S."/>
            <person name="Sayre R.T."/>
            <person name="Brokstein P."/>
            <person name="Dubchak I."/>
            <person name="Goodstein D."/>
            <person name="Hornick L."/>
            <person name="Huang Y.W."/>
            <person name="Jhaveri J."/>
            <person name="Luo Y."/>
            <person name="Martinez D."/>
            <person name="Ngau W.C."/>
            <person name="Otillar B."/>
            <person name="Poliakov A."/>
            <person name="Porter A."/>
            <person name="Szajkowski L."/>
            <person name="Werner G."/>
            <person name="Zhou K."/>
            <person name="Grigoriev I.V."/>
            <person name="Rokhsar D.S."/>
            <person name="Grossman A.R."/>
        </authorList>
    </citation>
    <scope>NUCLEOTIDE SEQUENCE [LARGE SCALE GENOMIC DNA]</scope>
    <source>
        <strain evidence="4">CC-503</strain>
    </source>
</reference>